<dbReference type="PATRIC" id="fig|230361.4.peg.2394"/>
<comment type="function">
    <text evidence="1 11">Converts cobyric acid to cobinamide by the addition of aminopropanol on the F carboxylic group.</text>
</comment>
<comment type="similarity">
    <text evidence="4 11">Belongs to the CobD/CbiB family.</text>
</comment>
<feature type="transmembrane region" description="Helical" evidence="11">
    <location>
        <begin position="159"/>
        <end position="187"/>
    </location>
</feature>
<evidence type="ECO:0000256" key="6">
    <source>
        <dbReference type="ARBA" id="ARBA00022475"/>
    </source>
</evidence>
<comment type="pathway">
    <text evidence="3 11">Cofactor biosynthesis; adenosylcobalamin biosynthesis.</text>
</comment>
<evidence type="ECO:0000256" key="8">
    <source>
        <dbReference type="ARBA" id="ARBA00022692"/>
    </source>
</evidence>
<dbReference type="GO" id="GO:0009236">
    <property type="term" value="P:cobalamin biosynthetic process"/>
    <property type="evidence" value="ECO:0007669"/>
    <property type="project" value="UniProtKB-UniRule"/>
</dbReference>
<keyword evidence="8 11" id="KW-0812">Transmembrane</keyword>
<evidence type="ECO:0000256" key="4">
    <source>
        <dbReference type="ARBA" id="ARBA00006263"/>
    </source>
</evidence>
<keyword evidence="6 11" id="KW-1003">Cell membrane</keyword>
<keyword evidence="7 11" id="KW-0169">Cobalamin biosynthesis</keyword>
<dbReference type="GeneID" id="26737279"/>
<dbReference type="InterPro" id="IPR004485">
    <property type="entry name" value="Cobalamin_biosynth_CobD/CbiB"/>
</dbReference>
<dbReference type="NCBIfam" id="TIGR00380">
    <property type="entry name" value="cobal_cbiB"/>
    <property type="match status" value="1"/>
</dbReference>
<evidence type="ECO:0000256" key="3">
    <source>
        <dbReference type="ARBA" id="ARBA00004953"/>
    </source>
</evidence>
<name>A0A0U3ENA5_9EURY</name>
<keyword evidence="9 11" id="KW-1133">Transmembrane helix</keyword>
<feature type="transmembrane region" description="Helical" evidence="11">
    <location>
        <begin position="301"/>
        <end position="323"/>
    </location>
</feature>
<evidence type="ECO:0000256" key="11">
    <source>
        <dbReference type="HAMAP-Rule" id="MF_00024"/>
    </source>
</evidence>
<comment type="subcellular location">
    <subcellularLocation>
        <location evidence="2 11">Cell membrane</location>
        <topology evidence="2 11">Multi-pass membrane protein</topology>
    </subcellularLocation>
</comment>
<organism evidence="12 13">
    <name type="scientific">Methanobrevibacter millerae</name>
    <dbReference type="NCBI Taxonomy" id="230361"/>
    <lineage>
        <taxon>Archaea</taxon>
        <taxon>Methanobacteriati</taxon>
        <taxon>Methanobacteriota</taxon>
        <taxon>Methanomada group</taxon>
        <taxon>Methanobacteria</taxon>
        <taxon>Methanobacteriales</taxon>
        <taxon>Methanobacteriaceae</taxon>
        <taxon>Methanobrevibacter</taxon>
    </lineage>
</organism>
<evidence type="ECO:0000256" key="10">
    <source>
        <dbReference type="ARBA" id="ARBA00023136"/>
    </source>
</evidence>
<dbReference type="UniPathway" id="UPA00148"/>
<protein>
    <recommendedName>
        <fullName evidence="5 11">Probable cobalamin biosynthesis protein CobD</fullName>
    </recommendedName>
</protein>
<evidence type="ECO:0000256" key="1">
    <source>
        <dbReference type="ARBA" id="ARBA00003384"/>
    </source>
</evidence>
<keyword evidence="10 11" id="KW-0472">Membrane</keyword>
<gene>
    <name evidence="12" type="primary">cbiB</name>
    <name evidence="11" type="synonym">cobD</name>
    <name evidence="12" type="ORF">sm9_2321</name>
</gene>
<dbReference type="EMBL" id="CP011266">
    <property type="protein sequence ID" value="ALT70077.1"/>
    <property type="molecule type" value="Genomic_DNA"/>
</dbReference>
<feature type="transmembrane region" description="Helical" evidence="11">
    <location>
        <begin position="82"/>
        <end position="102"/>
    </location>
</feature>
<keyword evidence="13" id="KW-1185">Reference proteome</keyword>
<evidence type="ECO:0000256" key="2">
    <source>
        <dbReference type="ARBA" id="ARBA00004651"/>
    </source>
</evidence>
<dbReference type="Proteomes" id="UP000067738">
    <property type="component" value="Chromosome"/>
</dbReference>
<dbReference type="NCBIfam" id="NF002281">
    <property type="entry name" value="PRK01209.2-5"/>
    <property type="match status" value="1"/>
</dbReference>
<dbReference type="RefSeq" id="WP_083495911.1">
    <property type="nucleotide sequence ID" value="NZ_CP011266.1"/>
</dbReference>
<dbReference type="GO" id="GO:0048472">
    <property type="term" value="F:threonine-phosphate decarboxylase activity"/>
    <property type="evidence" value="ECO:0007669"/>
    <property type="project" value="InterPro"/>
</dbReference>
<evidence type="ECO:0000256" key="9">
    <source>
        <dbReference type="ARBA" id="ARBA00022989"/>
    </source>
</evidence>
<dbReference type="OrthoDB" id="46105at2157"/>
<dbReference type="GO" id="GO:0005886">
    <property type="term" value="C:plasma membrane"/>
    <property type="evidence" value="ECO:0007669"/>
    <property type="project" value="UniProtKB-SubCell"/>
</dbReference>
<sequence length="324" mass="36599">MLEVYHFILITLILSLLVDLIYGELPTKIHPVVIIGKFISFFKNIFIKYKNRLSGFFTTLFTVICCCALLVMIMLICSINDNLFFVIFSIFLSSTFSINMLISTAKNIENDLKYDINKARQSVSYLVSRDTDKLTESFIVSATIESMTENITDSYIAPIFYFALGSIIFIIFNINDFIILLLIPFIYRISNTLDAMLGYTTDELIDIGFFPAKLDDFLNYIPSRISGVLVIISAYLLGYNGKNAYIIMKRDARKCPSPNSGYTMAPTAGALDIQLVKKDTYILGDDTYEINVLDISKAIKLTSLTIALFTVIVLLLITIIYVII</sequence>
<feature type="transmembrane region" description="Helical" evidence="11">
    <location>
        <begin position="7"/>
        <end position="23"/>
    </location>
</feature>
<proteinExistence type="inferred from homology"/>
<evidence type="ECO:0000313" key="12">
    <source>
        <dbReference type="EMBL" id="ALT70077.1"/>
    </source>
</evidence>
<dbReference type="HAMAP" id="MF_00024">
    <property type="entry name" value="CobD_CbiB"/>
    <property type="match status" value="1"/>
</dbReference>
<dbReference type="Pfam" id="PF03186">
    <property type="entry name" value="CobD_Cbib"/>
    <property type="match status" value="1"/>
</dbReference>
<feature type="transmembrane region" description="Helical" evidence="11">
    <location>
        <begin position="221"/>
        <end position="240"/>
    </location>
</feature>
<evidence type="ECO:0000256" key="5">
    <source>
        <dbReference type="ARBA" id="ARBA00016185"/>
    </source>
</evidence>
<feature type="transmembrane region" description="Helical" evidence="11">
    <location>
        <begin position="53"/>
        <end position="76"/>
    </location>
</feature>
<dbReference type="KEGG" id="mmil:sm9_2321"/>
<dbReference type="GO" id="GO:0015420">
    <property type="term" value="F:ABC-type vitamin B12 transporter activity"/>
    <property type="evidence" value="ECO:0007669"/>
    <property type="project" value="UniProtKB-UniRule"/>
</dbReference>
<dbReference type="AlphaFoldDB" id="A0A0U3ENA5"/>
<dbReference type="PANTHER" id="PTHR34308">
    <property type="entry name" value="COBALAMIN BIOSYNTHESIS PROTEIN CBIB"/>
    <property type="match status" value="1"/>
</dbReference>
<evidence type="ECO:0000256" key="7">
    <source>
        <dbReference type="ARBA" id="ARBA00022573"/>
    </source>
</evidence>
<dbReference type="PANTHER" id="PTHR34308:SF1">
    <property type="entry name" value="COBALAMIN BIOSYNTHESIS PROTEIN CBIB"/>
    <property type="match status" value="1"/>
</dbReference>
<accession>A0A0U3ENA5</accession>
<reference evidence="12 13" key="1">
    <citation type="submission" date="2015-04" db="EMBL/GenBank/DDBJ databases">
        <title>The complete genome sequence of the rumen methanogen Methanobrevibacter millerae SM9.</title>
        <authorList>
            <person name="Leahy S.C."/>
            <person name="Kelly W.J."/>
            <person name="Pacheco D.M."/>
            <person name="Li D."/>
            <person name="Altermann E."/>
            <person name="Attwood G.T."/>
        </authorList>
    </citation>
    <scope>NUCLEOTIDE SEQUENCE [LARGE SCALE GENOMIC DNA]</scope>
    <source>
        <strain evidence="12 13">SM9</strain>
    </source>
</reference>
<evidence type="ECO:0000313" key="13">
    <source>
        <dbReference type="Proteomes" id="UP000067738"/>
    </source>
</evidence>